<evidence type="ECO:0000256" key="2">
    <source>
        <dbReference type="ARBA" id="ARBA00022801"/>
    </source>
</evidence>
<dbReference type="RefSeq" id="WP_201079970.1">
    <property type="nucleotide sequence ID" value="NZ_CP067420.1"/>
</dbReference>
<dbReference type="CDD" id="cd17910">
    <property type="entry name" value="CheC_ClassII"/>
    <property type="match status" value="1"/>
</dbReference>
<dbReference type="PANTHER" id="PTHR43693:SF1">
    <property type="entry name" value="PROTEIN PHOSPHATASE CHEZ"/>
    <property type="match status" value="1"/>
</dbReference>
<proteinExistence type="predicted"/>
<dbReference type="Proteomes" id="UP000595197">
    <property type="component" value="Chromosome"/>
</dbReference>
<accession>A0ABX7BDR8</accession>
<organism evidence="3 4">
    <name type="scientific">Skermanella cutis</name>
    <dbReference type="NCBI Taxonomy" id="2775420"/>
    <lineage>
        <taxon>Bacteria</taxon>
        <taxon>Pseudomonadati</taxon>
        <taxon>Pseudomonadota</taxon>
        <taxon>Alphaproteobacteria</taxon>
        <taxon>Rhodospirillales</taxon>
        <taxon>Azospirillaceae</taxon>
        <taxon>Skermanella</taxon>
    </lineage>
</organism>
<reference evidence="3" key="1">
    <citation type="submission" date="2021-02" db="EMBL/GenBank/DDBJ databases">
        <title>Skermanella TT6 skin isolate.</title>
        <authorList>
            <person name="Lee K."/>
            <person name="Ganzorig M."/>
        </authorList>
    </citation>
    <scope>NUCLEOTIDE SEQUENCE</scope>
    <source>
        <strain evidence="3">TT6</strain>
    </source>
</reference>
<dbReference type="EMBL" id="CP067420">
    <property type="protein sequence ID" value="QQP91740.1"/>
    <property type="molecule type" value="Genomic_DNA"/>
</dbReference>
<keyword evidence="2" id="KW-0378">Hydrolase</keyword>
<evidence type="ECO:0000256" key="1">
    <source>
        <dbReference type="ARBA" id="ARBA00022500"/>
    </source>
</evidence>
<sequence length="215" mass="23668">MTPEFDGDRILLTDLERDALTEIINIGVSRAAKNLSRMVRDQVHLSVPRTEIMSRDQAVGWLSHRENSSLVAVGQNFRGSFSGQALLIFPEAKSLELVRTILDDGLSLEEIVDLEQEALAEVGNVVLNGCLVVMANMLKQALDMSLPRVMRGSSQVVLLGGNVNDPGEMVLFLTIDFAVRARNINGYIALFMDFPSLSAIKSLIGDYIDGFEDKE</sequence>
<keyword evidence="1" id="KW-0145">Chemotaxis</keyword>
<protein>
    <submittedName>
        <fullName evidence="3">Chemotaxis protein CheC</fullName>
    </submittedName>
</protein>
<evidence type="ECO:0000313" key="3">
    <source>
        <dbReference type="EMBL" id="QQP91740.1"/>
    </source>
</evidence>
<gene>
    <name evidence="3" type="ORF">IGS68_11280</name>
</gene>
<evidence type="ECO:0000313" key="4">
    <source>
        <dbReference type="Proteomes" id="UP000595197"/>
    </source>
</evidence>
<name>A0ABX7BDR8_9PROT</name>
<dbReference type="SUPFAM" id="SSF103039">
    <property type="entry name" value="CheC-like"/>
    <property type="match status" value="1"/>
</dbReference>
<keyword evidence="4" id="KW-1185">Reference proteome</keyword>
<dbReference type="InterPro" id="IPR050992">
    <property type="entry name" value="CheZ_family_phosphatases"/>
</dbReference>
<dbReference type="InterPro" id="IPR028976">
    <property type="entry name" value="CheC-like_sf"/>
</dbReference>
<dbReference type="PANTHER" id="PTHR43693">
    <property type="entry name" value="PROTEIN PHOSPHATASE CHEZ"/>
    <property type="match status" value="1"/>
</dbReference>
<dbReference type="Gene3D" id="3.40.1550.10">
    <property type="entry name" value="CheC-like"/>
    <property type="match status" value="1"/>
</dbReference>